<evidence type="ECO:0000313" key="1">
    <source>
        <dbReference type="EnsemblPlants" id="OMERI06G13930.1"/>
    </source>
</evidence>
<dbReference type="Proteomes" id="UP000008021">
    <property type="component" value="Chromosome 6"/>
</dbReference>
<dbReference type="HOGENOM" id="CLU_2088677_0_0_1"/>
<evidence type="ECO:0000313" key="2">
    <source>
        <dbReference type="Proteomes" id="UP000008021"/>
    </source>
</evidence>
<organism evidence="1">
    <name type="scientific">Oryza meridionalis</name>
    <dbReference type="NCBI Taxonomy" id="40149"/>
    <lineage>
        <taxon>Eukaryota</taxon>
        <taxon>Viridiplantae</taxon>
        <taxon>Streptophyta</taxon>
        <taxon>Embryophyta</taxon>
        <taxon>Tracheophyta</taxon>
        <taxon>Spermatophyta</taxon>
        <taxon>Magnoliopsida</taxon>
        <taxon>Liliopsida</taxon>
        <taxon>Poales</taxon>
        <taxon>Poaceae</taxon>
        <taxon>BOP clade</taxon>
        <taxon>Oryzoideae</taxon>
        <taxon>Oryzeae</taxon>
        <taxon>Oryzinae</taxon>
        <taxon>Oryza</taxon>
    </lineage>
</organism>
<sequence length="117" mass="13192">MAYWHFICTDALSQQVMSGLKLIFEVECLPGITELFSDERRPMRSCLSSMKGTLWKCTGGVQRSATGEILLMIFDEIPAKDQDASLISVQISLKNISHLRFNGMTEIRIQGAKHQEN</sequence>
<accession>A0A0E0E122</accession>
<dbReference type="EnsemblPlants" id="OMERI06G13930.1">
    <property type="protein sequence ID" value="OMERI06G13930.1"/>
    <property type="gene ID" value="OMERI06G13930"/>
</dbReference>
<name>A0A0E0E122_9ORYZ</name>
<proteinExistence type="predicted"/>
<dbReference type="AlphaFoldDB" id="A0A0E0E122"/>
<protein>
    <submittedName>
        <fullName evidence="1">Uncharacterized protein</fullName>
    </submittedName>
</protein>
<reference evidence="1" key="2">
    <citation type="submission" date="2018-05" db="EMBL/GenBank/DDBJ databases">
        <title>OmerRS3 (Oryza meridionalis Reference Sequence Version 3).</title>
        <authorList>
            <person name="Zhang J."/>
            <person name="Kudrna D."/>
            <person name="Lee S."/>
            <person name="Talag J."/>
            <person name="Welchert J."/>
            <person name="Wing R.A."/>
        </authorList>
    </citation>
    <scope>NUCLEOTIDE SEQUENCE [LARGE SCALE GENOMIC DNA]</scope>
    <source>
        <strain evidence="1">cv. OR44</strain>
    </source>
</reference>
<dbReference type="Gramene" id="OMERI06G13930.1">
    <property type="protein sequence ID" value="OMERI06G13930.1"/>
    <property type="gene ID" value="OMERI06G13930"/>
</dbReference>
<reference evidence="1" key="1">
    <citation type="submission" date="2015-04" db="UniProtKB">
        <authorList>
            <consortium name="EnsemblPlants"/>
        </authorList>
    </citation>
    <scope>IDENTIFICATION</scope>
</reference>
<keyword evidence="2" id="KW-1185">Reference proteome</keyword>